<accession>A0A979FXH4</accession>
<feature type="compositionally biased region" description="Polar residues" evidence="1">
    <location>
        <begin position="107"/>
        <end position="120"/>
    </location>
</feature>
<feature type="non-terminal residue" evidence="3">
    <location>
        <position position="120"/>
    </location>
</feature>
<proteinExistence type="predicted"/>
<dbReference type="RefSeq" id="XP_047740824.1">
    <property type="nucleotide sequence ID" value="XM_047884868.1"/>
</dbReference>
<dbReference type="KEGG" id="hazt:125179289"/>
<keyword evidence="2" id="KW-1185">Reference proteome</keyword>
<feature type="region of interest" description="Disordered" evidence="1">
    <location>
        <begin position="1"/>
        <end position="47"/>
    </location>
</feature>
<evidence type="ECO:0000256" key="1">
    <source>
        <dbReference type="SAM" id="MobiDB-lite"/>
    </source>
</evidence>
<organism evidence="2 3">
    <name type="scientific">Hyalella azteca</name>
    <name type="common">Amphipod</name>
    <dbReference type="NCBI Taxonomy" id="294128"/>
    <lineage>
        <taxon>Eukaryota</taxon>
        <taxon>Metazoa</taxon>
        <taxon>Ecdysozoa</taxon>
        <taxon>Arthropoda</taxon>
        <taxon>Crustacea</taxon>
        <taxon>Multicrustacea</taxon>
        <taxon>Malacostraca</taxon>
        <taxon>Eumalacostraca</taxon>
        <taxon>Peracarida</taxon>
        <taxon>Amphipoda</taxon>
        <taxon>Senticaudata</taxon>
        <taxon>Talitrida</taxon>
        <taxon>Talitroidea</taxon>
        <taxon>Hyalellidae</taxon>
        <taxon>Hyalella</taxon>
    </lineage>
</organism>
<protein>
    <submittedName>
        <fullName evidence="3">Uncharacterized protein LOC125179289</fullName>
    </submittedName>
</protein>
<feature type="region of interest" description="Disordered" evidence="1">
    <location>
        <begin position="61"/>
        <end position="120"/>
    </location>
</feature>
<evidence type="ECO:0000313" key="3">
    <source>
        <dbReference type="RefSeq" id="XP_047740824.1"/>
    </source>
</evidence>
<feature type="compositionally biased region" description="Basic and acidic residues" evidence="1">
    <location>
        <begin position="96"/>
        <end position="106"/>
    </location>
</feature>
<dbReference type="AlphaFoldDB" id="A0A979FXH4"/>
<gene>
    <name evidence="3" type="primary">LOC125179289</name>
</gene>
<name>A0A979FXH4_HYAAZ</name>
<dbReference type="GeneID" id="125179289"/>
<evidence type="ECO:0000313" key="2">
    <source>
        <dbReference type="Proteomes" id="UP000694843"/>
    </source>
</evidence>
<dbReference type="Proteomes" id="UP000694843">
    <property type="component" value="Unplaced"/>
</dbReference>
<reference evidence="3" key="1">
    <citation type="submission" date="2025-08" db="UniProtKB">
        <authorList>
            <consortium name="RefSeq"/>
        </authorList>
    </citation>
    <scope>IDENTIFICATION</scope>
    <source>
        <tissue evidence="3">Whole organism</tissue>
    </source>
</reference>
<feature type="compositionally biased region" description="Basic and acidic residues" evidence="1">
    <location>
        <begin position="38"/>
        <end position="47"/>
    </location>
</feature>
<sequence length="120" mass="12888">MASKEGSVALHQLSDATVRSGRCPEQSLTQVAPGGSKVKSEAMEKVDPSPVLEVPAIYIKEEPENETEEVSIKEEPFLDGNEASSNQHLPGVPCKTEAKVETHDPHPNSSQNTSALLLNQ</sequence>